<protein>
    <submittedName>
        <fullName evidence="2">Unannotated protein</fullName>
    </submittedName>
</protein>
<reference evidence="2" key="1">
    <citation type="submission" date="2020-05" db="EMBL/GenBank/DDBJ databases">
        <authorList>
            <person name="Chiriac C."/>
            <person name="Salcher M."/>
            <person name="Ghai R."/>
            <person name="Kavagutti S V."/>
        </authorList>
    </citation>
    <scope>NUCLEOTIDE SEQUENCE</scope>
</reference>
<proteinExistence type="predicted"/>
<name>A0A6J7ALB5_9ZZZZ</name>
<sequence length="354" mass="38809">MKRRAGDPRPVSCLVVKTHEQLAHPARAVAIQGDKPSGGLLDSLQHMFVRNERAGDKPRQEVRVDSLRAVAMVAPEETRDAQALFHNAEELARPGAVIAALVLRDGAAHGDLAESLHRDERGVQRLTAHVVEVARQALRRMPFEKLGNGCLPVVHRCVDAQDVDQPVRLVLRARAAQHARAPRPGELARDRPHRARRAGNEDGVAGLRLEHDLHPDPGREARHAEQAEMQAGAGDVRIDGLDRVRSGNEVCTPSVHAAHERPLVQKRRPRLLDDTYGSAWQHRAPRQVAGFTAPAQESQAEIGVDRHPCIANEDLVGARRGEFHLRDFEIGALQGVPRLGGQSDFFAGDGHGRP</sequence>
<dbReference type="AlphaFoldDB" id="A0A6J7ALB5"/>
<evidence type="ECO:0000256" key="1">
    <source>
        <dbReference type="SAM" id="MobiDB-lite"/>
    </source>
</evidence>
<evidence type="ECO:0000313" key="2">
    <source>
        <dbReference type="EMBL" id="CAB4833721.1"/>
    </source>
</evidence>
<feature type="region of interest" description="Disordered" evidence="1">
    <location>
        <begin position="180"/>
        <end position="202"/>
    </location>
</feature>
<organism evidence="2">
    <name type="scientific">freshwater metagenome</name>
    <dbReference type="NCBI Taxonomy" id="449393"/>
    <lineage>
        <taxon>unclassified sequences</taxon>
        <taxon>metagenomes</taxon>
        <taxon>ecological metagenomes</taxon>
    </lineage>
</organism>
<accession>A0A6J7ALB5</accession>
<gene>
    <name evidence="2" type="ORF">UFOPK3174_01523</name>
</gene>
<dbReference type="EMBL" id="CAFABH010000051">
    <property type="protein sequence ID" value="CAB4833721.1"/>
    <property type="molecule type" value="Genomic_DNA"/>
</dbReference>